<proteinExistence type="predicted"/>
<name>A0A392Q0L9_9FABA</name>
<dbReference type="AlphaFoldDB" id="A0A392Q0L9"/>
<keyword evidence="2" id="KW-1185">Reference proteome</keyword>
<evidence type="ECO:0000313" key="1">
    <source>
        <dbReference type="EMBL" id="MCI17624.1"/>
    </source>
</evidence>
<reference evidence="1 2" key="1">
    <citation type="journal article" date="2018" name="Front. Plant Sci.">
        <title>Red Clover (Trifolium pratense) and Zigzag Clover (T. medium) - A Picture of Genomic Similarities and Differences.</title>
        <authorList>
            <person name="Dluhosova J."/>
            <person name="Istvanek J."/>
            <person name="Nedelnik J."/>
            <person name="Repkova J."/>
        </authorList>
    </citation>
    <scope>NUCLEOTIDE SEQUENCE [LARGE SCALE GENOMIC DNA]</scope>
    <source>
        <strain evidence="2">cv. 10/8</strain>
        <tissue evidence="1">Leaf</tissue>
    </source>
</reference>
<dbReference type="EMBL" id="LXQA010106292">
    <property type="protein sequence ID" value="MCI17624.1"/>
    <property type="molecule type" value="Genomic_DNA"/>
</dbReference>
<feature type="non-terminal residue" evidence="1">
    <location>
        <position position="25"/>
    </location>
</feature>
<sequence length="25" mass="2704">MPSDFAGILLRKFCGNAGKSKRHLG</sequence>
<dbReference type="Proteomes" id="UP000265520">
    <property type="component" value="Unassembled WGS sequence"/>
</dbReference>
<protein>
    <submittedName>
        <fullName evidence="1">Uncharacterized protein</fullName>
    </submittedName>
</protein>
<accession>A0A392Q0L9</accession>
<comment type="caution">
    <text evidence="1">The sequence shown here is derived from an EMBL/GenBank/DDBJ whole genome shotgun (WGS) entry which is preliminary data.</text>
</comment>
<organism evidence="1 2">
    <name type="scientific">Trifolium medium</name>
    <dbReference type="NCBI Taxonomy" id="97028"/>
    <lineage>
        <taxon>Eukaryota</taxon>
        <taxon>Viridiplantae</taxon>
        <taxon>Streptophyta</taxon>
        <taxon>Embryophyta</taxon>
        <taxon>Tracheophyta</taxon>
        <taxon>Spermatophyta</taxon>
        <taxon>Magnoliopsida</taxon>
        <taxon>eudicotyledons</taxon>
        <taxon>Gunneridae</taxon>
        <taxon>Pentapetalae</taxon>
        <taxon>rosids</taxon>
        <taxon>fabids</taxon>
        <taxon>Fabales</taxon>
        <taxon>Fabaceae</taxon>
        <taxon>Papilionoideae</taxon>
        <taxon>50 kb inversion clade</taxon>
        <taxon>NPAAA clade</taxon>
        <taxon>Hologalegina</taxon>
        <taxon>IRL clade</taxon>
        <taxon>Trifolieae</taxon>
        <taxon>Trifolium</taxon>
    </lineage>
</organism>
<evidence type="ECO:0000313" key="2">
    <source>
        <dbReference type="Proteomes" id="UP000265520"/>
    </source>
</evidence>